<dbReference type="InParanoid" id="A0A7M7GIW2"/>
<evidence type="ECO:0000256" key="3">
    <source>
        <dbReference type="ARBA" id="ARBA00022741"/>
    </source>
</evidence>
<dbReference type="InterPro" id="IPR006266">
    <property type="entry name" value="UMP_CMP_kinase"/>
</dbReference>
<dbReference type="CDD" id="cd01428">
    <property type="entry name" value="ADK"/>
    <property type="match status" value="1"/>
</dbReference>
<accession>A0A7M7GIW2</accession>
<dbReference type="RefSeq" id="XP_003729266.2">
    <property type="nucleotide sequence ID" value="XM_003729218.3"/>
</dbReference>
<feature type="binding site" evidence="9">
    <location>
        <position position="190"/>
    </location>
    <ligand>
        <name>a ribonucleoside 5'-phosphate</name>
        <dbReference type="ChEBI" id="CHEBI:58043"/>
    </ligand>
</feature>
<keyword evidence="6 9" id="KW-0665">Pyrimidine biosynthesis</keyword>
<feature type="binding site" evidence="9">
    <location>
        <position position="229"/>
    </location>
    <ligand>
        <name>ATP</name>
        <dbReference type="ChEBI" id="CHEBI:30616"/>
    </ligand>
</feature>
<evidence type="ECO:0000313" key="11">
    <source>
        <dbReference type="Proteomes" id="UP000007110"/>
    </source>
</evidence>
<evidence type="ECO:0000256" key="9">
    <source>
        <dbReference type="HAMAP-Rule" id="MF_03172"/>
    </source>
</evidence>
<feature type="binding site" evidence="9">
    <location>
        <begin position="69"/>
        <end position="74"/>
    </location>
    <ligand>
        <name>ATP</name>
        <dbReference type="ChEBI" id="CHEBI:30616"/>
    </ligand>
</feature>
<dbReference type="GO" id="GO:0005737">
    <property type="term" value="C:cytoplasm"/>
    <property type="evidence" value="ECO:0000318"/>
    <property type="project" value="GO_Central"/>
</dbReference>
<dbReference type="PROSITE" id="PS00113">
    <property type="entry name" value="ADENYLATE_KINASE"/>
    <property type="match status" value="1"/>
</dbReference>
<dbReference type="InterPro" id="IPR027417">
    <property type="entry name" value="P-loop_NTPase"/>
</dbReference>
<dbReference type="HAMAP" id="MF_00235">
    <property type="entry name" value="Adenylate_kinase_Adk"/>
    <property type="match status" value="1"/>
</dbReference>
<keyword evidence="1 9" id="KW-0963">Cytoplasm</keyword>
<keyword evidence="7 9" id="KW-0539">Nucleus</keyword>
<dbReference type="GeneID" id="581681"/>
<protein>
    <recommendedName>
        <fullName evidence="9">UMP-CMP kinase</fullName>
        <ecNumber evidence="9">2.7.4.14</ecNumber>
    </recommendedName>
    <alternativeName>
        <fullName evidence="9">Deoxycytidylate kinase</fullName>
        <shortName evidence="9">CK</shortName>
        <shortName evidence="9">dCMP kinase</shortName>
    </alternativeName>
    <alternativeName>
        <fullName evidence="9">Uridine monophosphate/cytidine monophosphate kinase</fullName>
        <shortName evidence="9">UMP/CMP kinase</shortName>
        <shortName evidence="9">UMP/CMPK</shortName>
    </alternativeName>
</protein>
<feature type="binding site" evidence="9">
    <location>
        <begin position="143"/>
        <end position="146"/>
    </location>
    <ligand>
        <name>a ribonucleoside 5'-phosphate</name>
        <dbReference type="ChEBI" id="CHEBI:58043"/>
    </ligand>
</feature>
<evidence type="ECO:0000256" key="1">
    <source>
        <dbReference type="ARBA" id="ARBA00022490"/>
    </source>
</evidence>
<proteinExistence type="inferred from homology"/>
<evidence type="ECO:0000256" key="5">
    <source>
        <dbReference type="ARBA" id="ARBA00022840"/>
    </source>
</evidence>
<dbReference type="NCBIfam" id="TIGR01359">
    <property type="entry name" value="UMP_CMP_kin_fam"/>
    <property type="match status" value="1"/>
</dbReference>
<feature type="binding site" evidence="9">
    <location>
        <begin position="116"/>
        <end position="118"/>
    </location>
    <ligand>
        <name>a ribonucleoside 5'-phosphate</name>
        <dbReference type="ChEBI" id="CHEBI:58043"/>
    </ligand>
</feature>
<dbReference type="GO" id="GO:0006207">
    <property type="term" value="P:'de novo' pyrimidine nucleobase biosynthetic process"/>
    <property type="evidence" value="ECO:0007669"/>
    <property type="project" value="InterPro"/>
</dbReference>
<dbReference type="SUPFAM" id="SSF52540">
    <property type="entry name" value="P-loop containing nucleoside triphosphate hydrolases"/>
    <property type="match status" value="1"/>
</dbReference>
<comment type="domain">
    <text evidence="9">Consists of three domains, a large central CORE domain and two small peripheral domains, NMPbind and LID, which undergo movements during catalysis. The LID domain closes over the site of phosphoryl transfer upon ATP binding. Assembling and dissambling the active center during each catalytic cycle provides an effective means to prevent ATP hydrolysis.</text>
</comment>
<dbReference type="Gene3D" id="3.40.50.300">
    <property type="entry name" value="P-loop containing nucleotide triphosphate hydrolases"/>
    <property type="match status" value="1"/>
</dbReference>
<comment type="catalytic activity">
    <reaction evidence="8 9">
        <text>UMP + ATP = UDP + ADP</text>
        <dbReference type="Rhea" id="RHEA:24400"/>
        <dbReference type="ChEBI" id="CHEBI:30616"/>
        <dbReference type="ChEBI" id="CHEBI:57865"/>
        <dbReference type="ChEBI" id="CHEBI:58223"/>
        <dbReference type="ChEBI" id="CHEBI:456216"/>
        <dbReference type="EC" id="2.7.4.14"/>
    </reaction>
</comment>
<dbReference type="InterPro" id="IPR033690">
    <property type="entry name" value="Adenylat_kinase_CS"/>
</dbReference>
<sequence length="247" mass="27619">MYSRPRLLLHMQSQRLIGFQSGILRHRWMLLRIFTRFVSKAVQSPAASSIPTVMASNKPEVVFVLGGPGAGKGTQCQKIVEKFGFVHLSAGDLLRAERQSGSKDGELIETYIKNGDIVPVEITLNLLERSMNGNATKKFLIDGFPRNEDNLTGWNNKMEDKVDFKFVLFFDCSQDTCVERILERGKTSGRSDDNVESLKKRFMTYVNSTKPIIDHYDAQGKVQKISAEADPDSVFGVVAKVLQEAGL</sequence>
<feature type="binding site" evidence="9">
    <location>
        <position position="95"/>
    </location>
    <ligand>
        <name>a ribonucleoside 5'-phosphate</name>
        <dbReference type="ChEBI" id="CHEBI:58043"/>
    </ligand>
</feature>
<organism evidence="10 11">
    <name type="scientific">Strongylocentrotus purpuratus</name>
    <name type="common">Purple sea urchin</name>
    <dbReference type="NCBI Taxonomy" id="7668"/>
    <lineage>
        <taxon>Eukaryota</taxon>
        <taxon>Metazoa</taxon>
        <taxon>Echinodermata</taxon>
        <taxon>Eleutherozoa</taxon>
        <taxon>Echinozoa</taxon>
        <taxon>Echinoidea</taxon>
        <taxon>Euechinoidea</taxon>
        <taxon>Echinacea</taxon>
        <taxon>Camarodonta</taxon>
        <taxon>Echinidea</taxon>
        <taxon>Strongylocentrotidae</taxon>
        <taxon>Strongylocentrotus</taxon>
    </lineage>
</organism>
<keyword evidence="11" id="KW-1185">Reference proteome</keyword>
<dbReference type="Pfam" id="PF00406">
    <property type="entry name" value="ADK"/>
    <property type="match status" value="1"/>
</dbReference>
<reference evidence="10" key="2">
    <citation type="submission" date="2021-01" db="UniProtKB">
        <authorList>
            <consortium name="EnsemblMetazoa"/>
        </authorList>
    </citation>
    <scope>IDENTIFICATION</scope>
</reference>
<comment type="caution">
    <text evidence="9">Lacks conserved residue(s) required for the propagation of feature annotation.</text>
</comment>
<dbReference type="GO" id="GO:0006225">
    <property type="term" value="P:UDP biosynthetic process"/>
    <property type="evidence" value="ECO:0000318"/>
    <property type="project" value="GO_Central"/>
</dbReference>
<reference evidence="11" key="1">
    <citation type="submission" date="2015-02" db="EMBL/GenBank/DDBJ databases">
        <title>Genome sequencing for Strongylocentrotus purpuratus.</title>
        <authorList>
            <person name="Murali S."/>
            <person name="Liu Y."/>
            <person name="Vee V."/>
            <person name="English A."/>
            <person name="Wang M."/>
            <person name="Skinner E."/>
            <person name="Han Y."/>
            <person name="Muzny D.M."/>
            <person name="Worley K.C."/>
            <person name="Gibbs R.A."/>
        </authorList>
    </citation>
    <scope>NUCLEOTIDE SEQUENCE</scope>
</reference>
<dbReference type="InterPro" id="IPR000850">
    <property type="entry name" value="Adenylat/UMP-CMP_kin"/>
</dbReference>
<comment type="subcellular location">
    <subcellularLocation>
        <location evidence="9">Cytoplasm</location>
    </subcellularLocation>
    <subcellularLocation>
        <location evidence="9">Nucleus</location>
    </subcellularLocation>
</comment>
<dbReference type="PRINTS" id="PR00094">
    <property type="entry name" value="ADENYLTKNASE"/>
</dbReference>
<comment type="catalytic activity">
    <reaction evidence="9">
        <text>dCMP + ATP = dCDP + ADP</text>
        <dbReference type="Rhea" id="RHEA:25094"/>
        <dbReference type="ChEBI" id="CHEBI:30616"/>
        <dbReference type="ChEBI" id="CHEBI:57566"/>
        <dbReference type="ChEBI" id="CHEBI:58593"/>
        <dbReference type="ChEBI" id="CHEBI:456216"/>
        <dbReference type="EC" id="2.7.4.14"/>
    </reaction>
</comment>
<comment type="cofactor">
    <cofactor evidence="9">
        <name>Mg(2+)</name>
        <dbReference type="ChEBI" id="CHEBI:18420"/>
    </cofactor>
    <text evidence="9">Binds 1 Mg(2+) ion per monomer.</text>
</comment>
<keyword evidence="4 9" id="KW-0418">Kinase</keyword>
<dbReference type="GO" id="GO:0005524">
    <property type="term" value="F:ATP binding"/>
    <property type="evidence" value="ECO:0007669"/>
    <property type="project" value="UniProtKB-KW"/>
</dbReference>
<evidence type="ECO:0000256" key="7">
    <source>
        <dbReference type="ARBA" id="ARBA00023242"/>
    </source>
</evidence>
<comment type="function">
    <text evidence="9">Catalyzes the phosphorylation of pyrimidine nucleoside monophosphates at the expense of ATP. Plays an important role in de novo pyrimidine nucleotide biosynthesis. Has preference for UMP and CMP as phosphate acceptors.</text>
</comment>
<keyword evidence="3 9" id="KW-0547">Nucleotide-binding</keyword>
<comment type="catalytic activity">
    <reaction evidence="9">
        <text>CMP + ATP = CDP + ADP</text>
        <dbReference type="Rhea" id="RHEA:11600"/>
        <dbReference type="ChEBI" id="CHEBI:30616"/>
        <dbReference type="ChEBI" id="CHEBI:58069"/>
        <dbReference type="ChEBI" id="CHEBI:60377"/>
        <dbReference type="ChEBI" id="CHEBI:456216"/>
        <dbReference type="EC" id="2.7.4.14"/>
    </reaction>
</comment>
<name>A0A7M7GIW2_STRPU</name>
<evidence type="ECO:0000313" key="10">
    <source>
        <dbReference type="EnsemblMetazoa" id="XP_003729266"/>
    </source>
</evidence>
<feature type="binding site" evidence="9">
    <location>
        <position position="184"/>
    </location>
    <ligand>
        <name>ATP</name>
        <dbReference type="ChEBI" id="CHEBI:30616"/>
    </ligand>
</feature>
<keyword evidence="5 9" id="KW-0067">ATP-binding</keyword>
<dbReference type="GO" id="GO:0046705">
    <property type="term" value="P:CDP biosynthetic process"/>
    <property type="evidence" value="ECO:0000318"/>
    <property type="project" value="GO_Central"/>
</dbReference>
<dbReference type="AlphaFoldDB" id="A0A7M7GIW2"/>
<dbReference type="OrthoDB" id="442176at2759"/>
<evidence type="ECO:0000256" key="6">
    <source>
        <dbReference type="ARBA" id="ARBA00022975"/>
    </source>
</evidence>
<dbReference type="HAMAP" id="MF_03172">
    <property type="entry name" value="Adenylate_kinase_UMP_CMP_kin"/>
    <property type="match status" value="1"/>
</dbReference>
<dbReference type="EnsemblMetazoa" id="XM_003729218">
    <property type="protein sequence ID" value="XP_003729266"/>
    <property type="gene ID" value="LOC581681"/>
</dbReference>
<evidence type="ECO:0000256" key="4">
    <source>
        <dbReference type="ARBA" id="ARBA00022777"/>
    </source>
</evidence>
<feature type="region of interest" description="LID" evidence="9">
    <location>
        <begin position="183"/>
        <end position="193"/>
    </location>
</feature>
<keyword evidence="2 9" id="KW-0808">Transferase</keyword>
<feature type="binding site" evidence="9">
    <location>
        <position position="150"/>
    </location>
    <ligand>
        <name>CMP</name>
        <dbReference type="ChEBI" id="CHEBI:60377"/>
    </ligand>
</feature>
<dbReference type="KEGG" id="spu:581681"/>
<evidence type="ECO:0000256" key="8">
    <source>
        <dbReference type="ARBA" id="ARBA00048116"/>
    </source>
</evidence>
<comment type="similarity">
    <text evidence="9">Belongs to the adenylate kinase family. UMP-CMP kinase subfamily.</text>
</comment>
<dbReference type="Proteomes" id="UP000007110">
    <property type="component" value="Unassembled WGS sequence"/>
</dbReference>
<dbReference type="GO" id="GO:0005634">
    <property type="term" value="C:nucleus"/>
    <property type="evidence" value="ECO:0000318"/>
    <property type="project" value="GO_Central"/>
</dbReference>
<feature type="binding site" evidence="9">
    <location>
        <position position="201"/>
    </location>
    <ligand>
        <name>a ribonucleoside 5'-phosphate</name>
        <dbReference type="ChEBI" id="CHEBI:58043"/>
    </ligand>
</feature>
<comment type="subunit">
    <text evidence="9">Monomer.</text>
</comment>
<dbReference type="FunCoup" id="A0A7M7GIW2">
    <property type="interactions" value="1658"/>
</dbReference>
<dbReference type="FunFam" id="3.40.50.300:FF:000315">
    <property type="entry name" value="Adenylate kinase 1"/>
    <property type="match status" value="1"/>
</dbReference>
<evidence type="ECO:0000256" key="2">
    <source>
        <dbReference type="ARBA" id="ARBA00022679"/>
    </source>
</evidence>
<dbReference type="PANTHER" id="PTHR23359">
    <property type="entry name" value="NUCLEOTIDE KINASE"/>
    <property type="match status" value="1"/>
</dbReference>
<dbReference type="EC" id="2.7.4.14" evidence="9"/>
<dbReference type="CTD" id="51727"/>
<dbReference type="GO" id="GO:0033862">
    <property type="term" value="F:UMP kinase activity"/>
    <property type="evidence" value="ECO:0000318"/>
    <property type="project" value="GO_Central"/>
</dbReference>